<dbReference type="GO" id="GO:0005886">
    <property type="term" value="C:plasma membrane"/>
    <property type="evidence" value="ECO:0007669"/>
    <property type="project" value="TreeGrafter"/>
</dbReference>
<feature type="domain" description="Response regulatory" evidence="9">
    <location>
        <begin position="545"/>
        <end position="659"/>
    </location>
</feature>
<dbReference type="InterPro" id="IPR004358">
    <property type="entry name" value="Sig_transdc_His_kin-like_C"/>
</dbReference>
<feature type="domain" description="PAS" evidence="10">
    <location>
        <begin position="12"/>
        <end position="65"/>
    </location>
</feature>
<dbReference type="PROSITE" id="PS50112">
    <property type="entry name" value="PAS"/>
    <property type="match status" value="1"/>
</dbReference>
<dbReference type="InterPro" id="IPR000014">
    <property type="entry name" value="PAS"/>
</dbReference>
<evidence type="ECO:0000313" key="12">
    <source>
        <dbReference type="EMBL" id="NIK87026.1"/>
    </source>
</evidence>
<dbReference type="EC" id="2.7.13.3" evidence="2"/>
<dbReference type="SMART" id="SM00387">
    <property type="entry name" value="HATPase_c"/>
    <property type="match status" value="1"/>
</dbReference>
<sequence length="669" mass="74290">MPAKSQTRLICTMEQLQSLLALSPEPMLVLEADGVIAAANDAALLLLGYIQSDLLGKPLDTIVPSFRRGRESLFANRTSGMQAGALDRLGKDVPVELSFNSITQNGTERVVCILHDMRKHAAVTDHLRNTNEDLERRLRAADIDLKRANEHFKLFLKHAPAAIALLDRQMRYLIVSDRWLTDYGFTSRDLHGLSHYDVFHDMPERWRETHKRCLAGETIRSDEDSFTRRDGTTEWLRWELQPWYASDGKIGGMLIYSELITARKRAEQALLQSYQELELRVSERTAALQELKNEADRANAQKSWFVAAASHDLRQPLQASLAYLSVLARKSAHYDDEDLADRARQPLKAMSDILDVLLDISDLESGHVKPRREDFSIAELIGRVVANTQMQAMEKGLRLSYIPDDFIVHSDPKLLERIIANFVINAIRYTAKGLIGIYCEQVGDKICVSVTDTGIGIPAEAIEAIFEDHVQLANPARDRRKGLGLGLSIAKRIADSLGHRISVHSELGSGSSFSIELPAAESQYVPVPAKAESPASTPRTSEYPVVLLIDDDQDVAEAMQMLLQSYDCETYMAGTPDAALAMLESGLTPGLILCDYRLPGANGLDVIRTIRRRLNSNVAAVLMTGDTGLKAMPEDMTNCALLHKPMEVEAFFAAIAGLDTRANRFAEAS</sequence>
<proteinExistence type="predicted"/>
<dbReference type="Gene3D" id="3.30.450.20">
    <property type="entry name" value="PAS domain"/>
    <property type="match status" value="2"/>
</dbReference>
<keyword evidence="4" id="KW-0808">Transferase</keyword>
<dbReference type="PROSITE" id="PS50110">
    <property type="entry name" value="RESPONSE_REGULATORY"/>
    <property type="match status" value="1"/>
</dbReference>
<dbReference type="InterPro" id="IPR013767">
    <property type="entry name" value="PAS_fold"/>
</dbReference>
<dbReference type="SUPFAM" id="SSF47384">
    <property type="entry name" value="Homodimeric domain of signal transducing histidine kinase"/>
    <property type="match status" value="1"/>
</dbReference>
<evidence type="ECO:0000256" key="5">
    <source>
        <dbReference type="ARBA" id="ARBA00022777"/>
    </source>
</evidence>
<comment type="caution">
    <text evidence="12">The sequence shown here is derived from an EMBL/GenBank/DDBJ whole genome shotgun (WGS) entry which is preliminary data.</text>
</comment>
<dbReference type="InterPro" id="IPR001789">
    <property type="entry name" value="Sig_transdc_resp-reg_receiver"/>
</dbReference>
<protein>
    <recommendedName>
        <fullName evidence="2">histidine kinase</fullName>
        <ecNumber evidence="2">2.7.13.3</ecNumber>
    </recommendedName>
</protein>
<dbReference type="Gene3D" id="1.10.287.130">
    <property type="match status" value="1"/>
</dbReference>
<dbReference type="SUPFAM" id="SSF55874">
    <property type="entry name" value="ATPase domain of HSP90 chaperone/DNA topoisomerase II/histidine kinase"/>
    <property type="match status" value="1"/>
</dbReference>
<keyword evidence="5" id="KW-0418">Kinase</keyword>
<dbReference type="InterPro" id="IPR003661">
    <property type="entry name" value="HisK_dim/P_dom"/>
</dbReference>
<dbReference type="Pfam" id="PF02518">
    <property type="entry name" value="HATPase_c"/>
    <property type="match status" value="1"/>
</dbReference>
<dbReference type="SUPFAM" id="SSF52172">
    <property type="entry name" value="CheY-like"/>
    <property type="match status" value="1"/>
</dbReference>
<dbReference type="InterPro" id="IPR000700">
    <property type="entry name" value="PAS-assoc_C"/>
</dbReference>
<keyword evidence="13" id="KW-1185">Reference proteome</keyword>
<evidence type="ECO:0000256" key="3">
    <source>
        <dbReference type="ARBA" id="ARBA00022553"/>
    </source>
</evidence>
<gene>
    <name evidence="12" type="ORF">FHS83_000344</name>
</gene>
<dbReference type="PROSITE" id="PS50109">
    <property type="entry name" value="HIS_KIN"/>
    <property type="match status" value="1"/>
</dbReference>
<dbReference type="PROSITE" id="PS50113">
    <property type="entry name" value="PAC"/>
    <property type="match status" value="1"/>
</dbReference>
<dbReference type="InterPro" id="IPR036097">
    <property type="entry name" value="HisK_dim/P_sf"/>
</dbReference>
<dbReference type="CDD" id="cd00156">
    <property type="entry name" value="REC"/>
    <property type="match status" value="1"/>
</dbReference>
<dbReference type="InterPro" id="IPR005467">
    <property type="entry name" value="His_kinase_dom"/>
</dbReference>
<dbReference type="Proteomes" id="UP000570514">
    <property type="component" value="Unassembled WGS sequence"/>
</dbReference>
<dbReference type="CDD" id="cd00082">
    <property type="entry name" value="HisKA"/>
    <property type="match status" value="1"/>
</dbReference>
<dbReference type="InterPro" id="IPR013656">
    <property type="entry name" value="PAS_4"/>
</dbReference>
<dbReference type="InterPro" id="IPR036890">
    <property type="entry name" value="HATPase_C_sf"/>
</dbReference>
<dbReference type="Pfam" id="PF08448">
    <property type="entry name" value="PAS_4"/>
    <property type="match status" value="1"/>
</dbReference>
<evidence type="ECO:0000256" key="4">
    <source>
        <dbReference type="ARBA" id="ARBA00022679"/>
    </source>
</evidence>
<dbReference type="FunFam" id="3.30.565.10:FF:000049">
    <property type="entry name" value="Two-component sensor histidine kinase"/>
    <property type="match status" value="1"/>
</dbReference>
<dbReference type="InterPro" id="IPR003594">
    <property type="entry name" value="HATPase_dom"/>
</dbReference>
<dbReference type="SMART" id="SM00091">
    <property type="entry name" value="PAS"/>
    <property type="match status" value="2"/>
</dbReference>
<dbReference type="SUPFAM" id="SSF55785">
    <property type="entry name" value="PYP-like sensor domain (PAS domain)"/>
    <property type="match status" value="2"/>
</dbReference>
<dbReference type="CDD" id="cd00130">
    <property type="entry name" value="PAS"/>
    <property type="match status" value="1"/>
</dbReference>
<evidence type="ECO:0000259" key="8">
    <source>
        <dbReference type="PROSITE" id="PS50109"/>
    </source>
</evidence>
<dbReference type="PANTHER" id="PTHR43047">
    <property type="entry name" value="TWO-COMPONENT HISTIDINE PROTEIN KINASE"/>
    <property type="match status" value="1"/>
</dbReference>
<dbReference type="GO" id="GO:0006355">
    <property type="term" value="P:regulation of DNA-templated transcription"/>
    <property type="evidence" value="ECO:0007669"/>
    <property type="project" value="InterPro"/>
</dbReference>
<feature type="coiled-coil region" evidence="7">
    <location>
        <begin position="124"/>
        <end position="151"/>
    </location>
</feature>
<dbReference type="GO" id="GO:0009927">
    <property type="term" value="F:histidine phosphotransfer kinase activity"/>
    <property type="evidence" value="ECO:0007669"/>
    <property type="project" value="TreeGrafter"/>
</dbReference>
<reference evidence="12 13" key="1">
    <citation type="submission" date="2020-03" db="EMBL/GenBank/DDBJ databases">
        <title>Genomic Encyclopedia of Type Strains, Phase IV (KMG-IV): sequencing the most valuable type-strain genomes for metagenomic binning, comparative biology and taxonomic classification.</title>
        <authorList>
            <person name="Goeker M."/>
        </authorList>
    </citation>
    <scope>NUCLEOTIDE SEQUENCE [LARGE SCALE GENOMIC DNA]</scope>
    <source>
        <strain evidence="12 13">DSM 19867</strain>
    </source>
</reference>
<organism evidence="12 13">
    <name type="scientific">Rhizomicrobium palustre</name>
    <dbReference type="NCBI Taxonomy" id="189966"/>
    <lineage>
        <taxon>Bacteria</taxon>
        <taxon>Pseudomonadati</taxon>
        <taxon>Pseudomonadota</taxon>
        <taxon>Alphaproteobacteria</taxon>
        <taxon>Micropepsales</taxon>
        <taxon>Micropepsaceae</taxon>
        <taxon>Rhizomicrobium</taxon>
    </lineage>
</organism>
<name>A0A846MUK2_9PROT</name>
<keyword evidence="3 6" id="KW-0597">Phosphoprotein</keyword>
<dbReference type="Pfam" id="PF00512">
    <property type="entry name" value="HisKA"/>
    <property type="match status" value="1"/>
</dbReference>
<dbReference type="Pfam" id="PF00072">
    <property type="entry name" value="Response_reg"/>
    <property type="match status" value="1"/>
</dbReference>
<accession>A0A846MUK2</accession>
<dbReference type="PRINTS" id="PR00344">
    <property type="entry name" value="BCTRLSENSOR"/>
</dbReference>
<dbReference type="RefSeq" id="WP_167080252.1">
    <property type="nucleotide sequence ID" value="NZ_BAAADC010000001.1"/>
</dbReference>
<dbReference type="InterPro" id="IPR011006">
    <property type="entry name" value="CheY-like_superfamily"/>
</dbReference>
<evidence type="ECO:0000259" key="10">
    <source>
        <dbReference type="PROSITE" id="PS50112"/>
    </source>
</evidence>
<dbReference type="SMART" id="SM00388">
    <property type="entry name" value="HisKA"/>
    <property type="match status" value="1"/>
</dbReference>
<evidence type="ECO:0000256" key="6">
    <source>
        <dbReference type="PROSITE-ProRule" id="PRU00169"/>
    </source>
</evidence>
<dbReference type="InterPro" id="IPR035965">
    <property type="entry name" value="PAS-like_dom_sf"/>
</dbReference>
<dbReference type="GO" id="GO:0000155">
    <property type="term" value="F:phosphorelay sensor kinase activity"/>
    <property type="evidence" value="ECO:0007669"/>
    <property type="project" value="InterPro"/>
</dbReference>
<feature type="domain" description="PAC" evidence="11">
    <location>
        <begin position="220"/>
        <end position="272"/>
    </location>
</feature>
<dbReference type="Gene3D" id="3.40.50.2300">
    <property type="match status" value="1"/>
</dbReference>
<dbReference type="EMBL" id="JAASRM010000001">
    <property type="protein sequence ID" value="NIK87026.1"/>
    <property type="molecule type" value="Genomic_DNA"/>
</dbReference>
<evidence type="ECO:0000256" key="7">
    <source>
        <dbReference type="SAM" id="Coils"/>
    </source>
</evidence>
<evidence type="ECO:0000259" key="9">
    <source>
        <dbReference type="PROSITE" id="PS50110"/>
    </source>
</evidence>
<feature type="coiled-coil region" evidence="7">
    <location>
        <begin position="274"/>
        <end position="301"/>
    </location>
</feature>
<dbReference type="Pfam" id="PF00989">
    <property type="entry name" value="PAS"/>
    <property type="match status" value="1"/>
</dbReference>
<comment type="catalytic activity">
    <reaction evidence="1">
        <text>ATP + protein L-histidine = ADP + protein N-phospho-L-histidine.</text>
        <dbReference type="EC" id="2.7.13.3"/>
    </reaction>
</comment>
<dbReference type="PANTHER" id="PTHR43047:SF9">
    <property type="entry name" value="HISTIDINE KINASE"/>
    <property type="match status" value="1"/>
</dbReference>
<evidence type="ECO:0000256" key="1">
    <source>
        <dbReference type="ARBA" id="ARBA00000085"/>
    </source>
</evidence>
<evidence type="ECO:0000259" key="11">
    <source>
        <dbReference type="PROSITE" id="PS50113"/>
    </source>
</evidence>
<feature type="modified residue" description="4-aspartylphosphate" evidence="6">
    <location>
        <position position="595"/>
    </location>
</feature>
<evidence type="ECO:0000256" key="2">
    <source>
        <dbReference type="ARBA" id="ARBA00012438"/>
    </source>
</evidence>
<dbReference type="SMART" id="SM00448">
    <property type="entry name" value="REC"/>
    <property type="match status" value="1"/>
</dbReference>
<dbReference type="AlphaFoldDB" id="A0A846MUK2"/>
<dbReference type="NCBIfam" id="TIGR00229">
    <property type="entry name" value="sensory_box"/>
    <property type="match status" value="2"/>
</dbReference>
<evidence type="ECO:0000313" key="13">
    <source>
        <dbReference type="Proteomes" id="UP000570514"/>
    </source>
</evidence>
<dbReference type="Gene3D" id="3.30.565.10">
    <property type="entry name" value="Histidine kinase-like ATPase, C-terminal domain"/>
    <property type="match status" value="1"/>
</dbReference>
<keyword evidence="7" id="KW-0175">Coiled coil</keyword>
<feature type="domain" description="Histidine kinase" evidence="8">
    <location>
        <begin position="308"/>
        <end position="521"/>
    </location>
</feature>